<protein>
    <recommendedName>
        <fullName evidence="2">DUF3137 domain-containing protein</fullName>
    </recommendedName>
</protein>
<sequence>MTYVFLFFLILFLLWGFLVYSRKSLWDVVHRNLLDLEDAYEGRVIRRSFLARPVFHGKINGSEITINFSSEKLQGRRITYIDISFNIRSAFNCTIAANTWLKKQQDGQIEDFTIVQNDQGKEFLIRPASDKKVKAFIQSEEFRNIINAFDGLAYLFLNRNGLICEFETEDMAKSTEFEQLNLKLNHLKELEKVIH</sequence>
<evidence type="ECO:0008006" key="2">
    <source>
        <dbReference type="Google" id="ProtNLM"/>
    </source>
</evidence>
<name>A0A7V4U119_CALAY</name>
<dbReference type="Proteomes" id="UP000885779">
    <property type="component" value="Unassembled WGS sequence"/>
</dbReference>
<proteinExistence type="predicted"/>
<reference evidence="1" key="1">
    <citation type="journal article" date="2020" name="mSystems">
        <title>Genome- and Community-Level Interaction Insights into Carbon Utilization and Element Cycling Functions of Hydrothermarchaeota in Hydrothermal Sediment.</title>
        <authorList>
            <person name="Zhou Z."/>
            <person name="Liu Y."/>
            <person name="Xu W."/>
            <person name="Pan J."/>
            <person name="Luo Z.H."/>
            <person name="Li M."/>
        </authorList>
    </citation>
    <scope>NUCLEOTIDE SEQUENCE [LARGE SCALE GENOMIC DNA]</scope>
    <source>
        <strain evidence="1">HyVt-577</strain>
    </source>
</reference>
<accession>A0A7V4U119</accession>
<comment type="caution">
    <text evidence="1">The sequence shown here is derived from an EMBL/GenBank/DDBJ whole genome shotgun (WGS) entry which is preliminary data.</text>
</comment>
<dbReference type="EMBL" id="DRQG01000093">
    <property type="protein sequence ID" value="HGY56040.1"/>
    <property type="molecule type" value="Genomic_DNA"/>
</dbReference>
<evidence type="ECO:0000313" key="1">
    <source>
        <dbReference type="EMBL" id="HGY56040.1"/>
    </source>
</evidence>
<organism evidence="1">
    <name type="scientific">Caldithrix abyssi</name>
    <dbReference type="NCBI Taxonomy" id="187145"/>
    <lineage>
        <taxon>Bacteria</taxon>
        <taxon>Pseudomonadati</taxon>
        <taxon>Calditrichota</taxon>
        <taxon>Calditrichia</taxon>
        <taxon>Calditrichales</taxon>
        <taxon>Calditrichaceae</taxon>
        <taxon>Caldithrix</taxon>
    </lineage>
</organism>
<dbReference type="AlphaFoldDB" id="A0A7V4U119"/>
<gene>
    <name evidence="1" type="ORF">ENK44_10075</name>
</gene>